<evidence type="ECO:0000256" key="1">
    <source>
        <dbReference type="ARBA" id="ARBA00011900"/>
    </source>
</evidence>
<evidence type="ECO:0000256" key="4">
    <source>
        <dbReference type="ARBA" id="ARBA00022691"/>
    </source>
</evidence>
<dbReference type="EC" id="2.1.1.72" evidence="1"/>
<evidence type="ECO:0000256" key="2">
    <source>
        <dbReference type="ARBA" id="ARBA00022603"/>
    </source>
</evidence>
<dbReference type="InterPro" id="IPR029063">
    <property type="entry name" value="SAM-dependent_MTases_sf"/>
</dbReference>
<comment type="catalytic activity">
    <reaction evidence="5">
        <text>a 2'-deoxyadenosine in DNA + S-adenosyl-L-methionine = an N(6)-methyl-2'-deoxyadenosine in DNA + S-adenosyl-L-homocysteine + H(+)</text>
        <dbReference type="Rhea" id="RHEA:15197"/>
        <dbReference type="Rhea" id="RHEA-COMP:12418"/>
        <dbReference type="Rhea" id="RHEA-COMP:12419"/>
        <dbReference type="ChEBI" id="CHEBI:15378"/>
        <dbReference type="ChEBI" id="CHEBI:57856"/>
        <dbReference type="ChEBI" id="CHEBI:59789"/>
        <dbReference type="ChEBI" id="CHEBI:90615"/>
        <dbReference type="ChEBI" id="CHEBI:90616"/>
        <dbReference type="EC" id="2.1.1.72"/>
    </reaction>
</comment>
<dbReference type="GO" id="GO:0003676">
    <property type="term" value="F:nucleic acid binding"/>
    <property type="evidence" value="ECO:0007669"/>
    <property type="project" value="InterPro"/>
</dbReference>
<keyword evidence="4" id="KW-0949">S-adenosyl-L-methionine</keyword>
<evidence type="ECO:0000256" key="5">
    <source>
        <dbReference type="ARBA" id="ARBA00047942"/>
    </source>
</evidence>
<dbReference type="SUPFAM" id="SSF53335">
    <property type="entry name" value="S-adenosyl-L-methionine-dependent methyltransferases"/>
    <property type="match status" value="1"/>
</dbReference>
<sequence>MVDAVPRLNYIGSKYQLLGWLKESILETTGWPSLEGKCIGDLFAGTGIVSYFLRLEGAAVQSNDVEQYSSVITEAFSHRIYTSDVKRTIELLNTEVAEGKHLETAGFITKNYCPLPPCERKFFTVDNGRRIDYCRKRLEEMNLCFNTYMMVLASLLLAADAVSNVPAVYGCFLKNFKAKANKPLILKTVHTCTKQNDYCLPTTETTVLDPALLAQTEDCDAVYLDPPYNERQYSKNYFPLNMIRLSPADQETQVLRNGVTGIPETCFMSPFCQKKEVEGAFSTCFAGFRCKYIFVSYNSESLMTKEQMLTLMRKFGTATVIERDYKRFKSYEYNEDKEIKEYLFCLIKNCS</sequence>
<evidence type="ECO:0000313" key="6">
    <source>
        <dbReference type="EMBL" id="QHU14212.1"/>
    </source>
</evidence>
<reference evidence="6" key="1">
    <citation type="journal article" date="2020" name="Nature">
        <title>Giant virus diversity and host interactions through global metagenomics.</title>
        <authorList>
            <person name="Schulz F."/>
            <person name="Roux S."/>
            <person name="Paez-Espino D."/>
            <person name="Jungbluth S."/>
            <person name="Walsh D.A."/>
            <person name="Denef V.J."/>
            <person name="McMahon K.D."/>
            <person name="Konstantinidis K.T."/>
            <person name="Eloe-Fadrosh E.A."/>
            <person name="Kyrpides N.C."/>
            <person name="Woyke T."/>
        </authorList>
    </citation>
    <scope>NUCLEOTIDE SEQUENCE</scope>
    <source>
        <strain evidence="6">GVMAG-S-1101182-85</strain>
    </source>
</reference>
<name>A0A6C0K845_9ZZZZ</name>
<dbReference type="EMBL" id="MN740834">
    <property type="protein sequence ID" value="QHU14212.1"/>
    <property type="molecule type" value="Genomic_DNA"/>
</dbReference>
<dbReference type="PRINTS" id="PR00505">
    <property type="entry name" value="D12N6MTFRASE"/>
</dbReference>
<protein>
    <recommendedName>
        <fullName evidence="1">site-specific DNA-methyltransferase (adenine-specific)</fullName>
        <ecNumber evidence="1">2.1.1.72</ecNumber>
    </recommendedName>
</protein>
<dbReference type="InterPro" id="IPR002052">
    <property type="entry name" value="DNA_methylase_N6_adenine_CS"/>
</dbReference>
<dbReference type="GO" id="GO:0009007">
    <property type="term" value="F:site-specific DNA-methyltransferase (adenine-specific) activity"/>
    <property type="evidence" value="ECO:0007669"/>
    <property type="project" value="UniProtKB-EC"/>
</dbReference>
<dbReference type="GO" id="GO:0009307">
    <property type="term" value="P:DNA restriction-modification system"/>
    <property type="evidence" value="ECO:0007669"/>
    <property type="project" value="InterPro"/>
</dbReference>
<organism evidence="6">
    <name type="scientific">viral metagenome</name>
    <dbReference type="NCBI Taxonomy" id="1070528"/>
    <lineage>
        <taxon>unclassified sequences</taxon>
        <taxon>metagenomes</taxon>
        <taxon>organismal metagenomes</taxon>
    </lineage>
</organism>
<dbReference type="PROSITE" id="PS00092">
    <property type="entry name" value="N6_MTASE"/>
    <property type="match status" value="1"/>
</dbReference>
<dbReference type="AlphaFoldDB" id="A0A6C0K845"/>
<evidence type="ECO:0000256" key="3">
    <source>
        <dbReference type="ARBA" id="ARBA00022679"/>
    </source>
</evidence>
<keyword evidence="3" id="KW-0808">Transferase</keyword>
<dbReference type="InterPro" id="IPR012327">
    <property type="entry name" value="MeTrfase_D12"/>
</dbReference>
<proteinExistence type="predicted"/>
<dbReference type="Pfam" id="PF02086">
    <property type="entry name" value="MethyltransfD12"/>
    <property type="match status" value="1"/>
</dbReference>
<keyword evidence="2" id="KW-0489">Methyltransferase</keyword>
<accession>A0A6C0K845</accession>
<dbReference type="GO" id="GO:0032259">
    <property type="term" value="P:methylation"/>
    <property type="evidence" value="ECO:0007669"/>
    <property type="project" value="UniProtKB-KW"/>
</dbReference>